<dbReference type="RefSeq" id="WP_374037862.1">
    <property type="nucleotide sequence ID" value="NZ_CP169082.1"/>
</dbReference>
<evidence type="ECO:0000256" key="3">
    <source>
        <dbReference type="ARBA" id="ARBA00023080"/>
    </source>
</evidence>
<keyword evidence="2 4" id="KW-0378">Hydrolase</keyword>
<name>A0ABW0FXD2_9CAUL</name>
<dbReference type="Pfam" id="PF02545">
    <property type="entry name" value="Maf"/>
    <property type="match status" value="1"/>
</dbReference>
<keyword evidence="3 4" id="KW-0546">Nucleotide metabolism</keyword>
<evidence type="ECO:0000313" key="5">
    <source>
        <dbReference type="EMBL" id="MFC5345811.1"/>
    </source>
</evidence>
<gene>
    <name evidence="5" type="ORF">ACFPIE_17990</name>
</gene>
<dbReference type="GO" id="GO:0016787">
    <property type="term" value="F:hydrolase activity"/>
    <property type="evidence" value="ECO:0007669"/>
    <property type="project" value="UniProtKB-KW"/>
</dbReference>
<evidence type="ECO:0000256" key="4">
    <source>
        <dbReference type="HAMAP-Rule" id="MF_00528"/>
    </source>
</evidence>
<dbReference type="EMBL" id="JBHSLF010000053">
    <property type="protein sequence ID" value="MFC5345811.1"/>
    <property type="molecule type" value="Genomic_DNA"/>
</dbReference>
<proteinExistence type="inferred from homology"/>
<protein>
    <recommendedName>
        <fullName evidence="4">Nucleoside triphosphate pyrophosphatase</fullName>
        <ecNumber evidence="4">3.6.1.9</ecNumber>
    </recommendedName>
    <alternativeName>
        <fullName evidence="4">Nucleotide pyrophosphatase</fullName>
        <shortName evidence="4">Nucleotide PPase</shortName>
    </alternativeName>
</protein>
<dbReference type="EC" id="3.6.1.9" evidence="4"/>
<dbReference type="SUPFAM" id="SSF52972">
    <property type="entry name" value="ITPase-like"/>
    <property type="match status" value="1"/>
</dbReference>
<organism evidence="5 6">
    <name type="scientific">Brevundimonas staleyi</name>
    <dbReference type="NCBI Taxonomy" id="74326"/>
    <lineage>
        <taxon>Bacteria</taxon>
        <taxon>Pseudomonadati</taxon>
        <taxon>Pseudomonadota</taxon>
        <taxon>Alphaproteobacteria</taxon>
        <taxon>Caulobacterales</taxon>
        <taxon>Caulobacteraceae</taxon>
        <taxon>Brevundimonas</taxon>
    </lineage>
</organism>
<evidence type="ECO:0000256" key="1">
    <source>
        <dbReference type="ARBA" id="ARBA00001968"/>
    </source>
</evidence>
<accession>A0ABW0FXD2</accession>
<keyword evidence="6" id="KW-1185">Reference proteome</keyword>
<keyword evidence="4" id="KW-0963">Cytoplasm</keyword>
<dbReference type="HAMAP" id="MF_00528">
    <property type="entry name" value="Maf"/>
    <property type="match status" value="1"/>
</dbReference>
<comment type="catalytic activity">
    <reaction evidence="4">
        <text>a 2'-deoxyribonucleoside 5'-triphosphate + H2O = a 2'-deoxyribonucleoside 5'-phosphate + diphosphate + H(+)</text>
        <dbReference type="Rhea" id="RHEA:44644"/>
        <dbReference type="ChEBI" id="CHEBI:15377"/>
        <dbReference type="ChEBI" id="CHEBI:15378"/>
        <dbReference type="ChEBI" id="CHEBI:33019"/>
        <dbReference type="ChEBI" id="CHEBI:61560"/>
        <dbReference type="ChEBI" id="CHEBI:65317"/>
        <dbReference type="EC" id="3.6.1.9"/>
    </reaction>
</comment>
<comment type="similarity">
    <text evidence="4">Belongs to the Maf family.</text>
</comment>
<comment type="function">
    <text evidence="4">Nucleoside triphosphate pyrophosphatase. May have a dual role in cell division arrest and in preventing the incorporation of modified nucleotides into cellular nucleic acids.</text>
</comment>
<comment type="catalytic activity">
    <reaction evidence="4">
        <text>a ribonucleoside 5'-triphosphate + H2O = a ribonucleoside 5'-phosphate + diphosphate + H(+)</text>
        <dbReference type="Rhea" id="RHEA:23996"/>
        <dbReference type="ChEBI" id="CHEBI:15377"/>
        <dbReference type="ChEBI" id="CHEBI:15378"/>
        <dbReference type="ChEBI" id="CHEBI:33019"/>
        <dbReference type="ChEBI" id="CHEBI:58043"/>
        <dbReference type="ChEBI" id="CHEBI:61557"/>
        <dbReference type="EC" id="3.6.1.9"/>
    </reaction>
</comment>
<dbReference type="PIRSF" id="PIRSF006305">
    <property type="entry name" value="Maf"/>
    <property type="match status" value="1"/>
</dbReference>
<feature type="active site" description="Proton acceptor" evidence="4">
    <location>
        <position position="88"/>
    </location>
</feature>
<comment type="caution">
    <text evidence="4">Lacks conserved residue(s) required for the propagation of feature annotation.</text>
</comment>
<dbReference type="InterPro" id="IPR003697">
    <property type="entry name" value="Maf-like"/>
</dbReference>
<dbReference type="PANTHER" id="PTHR43213:SF5">
    <property type="entry name" value="BIFUNCTIONAL DTTP_UTP PYROPHOSPHATASE_METHYLTRANSFERASE PROTEIN-RELATED"/>
    <property type="match status" value="1"/>
</dbReference>
<dbReference type="InterPro" id="IPR029001">
    <property type="entry name" value="ITPase-like_fam"/>
</dbReference>
<dbReference type="Proteomes" id="UP001596152">
    <property type="component" value="Unassembled WGS sequence"/>
</dbReference>
<sequence length="211" mass="22696">MNSSEALPPVGLLERGERLILASRSAARRAMLTGAGVPYTAMDAGVDEDAIKASLDGIDPAELALELARAKALAVSRHDPEAWVLGSDQTLDFDGGMVSKAKDLAEARHRLQQMRGHTHHLNSGVALAWGGAVVWSGVDTARMTMRRFTDEFLDAYLEAEGEGLLGSVGCYRLEGMGSQLFDRVEGDYFTVLGMPLWPVLAELRRAGVIAT</sequence>
<comment type="subcellular location">
    <subcellularLocation>
        <location evidence="4">Cytoplasm</location>
    </subcellularLocation>
</comment>
<dbReference type="CDD" id="cd00555">
    <property type="entry name" value="Maf"/>
    <property type="match status" value="1"/>
</dbReference>
<evidence type="ECO:0000313" key="6">
    <source>
        <dbReference type="Proteomes" id="UP001596152"/>
    </source>
</evidence>
<dbReference type="PANTHER" id="PTHR43213">
    <property type="entry name" value="BIFUNCTIONAL DTTP/UTP PYROPHOSPHATASE/METHYLTRANSFERASE PROTEIN-RELATED"/>
    <property type="match status" value="1"/>
</dbReference>
<comment type="cofactor">
    <cofactor evidence="1 4">
        <name>a divalent metal cation</name>
        <dbReference type="ChEBI" id="CHEBI:60240"/>
    </cofactor>
</comment>
<evidence type="ECO:0000256" key="2">
    <source>
        <dbReference type="ARBA" id="ARBA00022801"/>
    </source>
</evidence>
<comment type="caution">
    <text evidence="5">The sequence shown here is derived from an EMBL/GenBank/DDBJ whole genome shotgun (WGS) entry which is preliminary data.</text>
</comment>
<reference evidence="6" key="1">
    <citation type="journal article" date="2019" name="Int. J. Syst. Evol. Microbiol.">
        <title>The Global Catalogue of Microorganisms (GCM) 10K type strain sequencing project: providing services to taxonomists for standard genome sequencing and annotation.</title>
        <authorList>
            <consortium name="The Broad Institute Genomics Platform"/>
            <consortium name="The Broad Institute Genome Sequencing Center for Infectious Disease"/>
            <person name="Wu L."/>
            <person name="Ma J."/>
        </authorList>
    </citation>
    <scope>NUCLEOTIDE SEQUENCE [LARGE SCALE GENOMIC DNA]</scope>
    <source>
        <strain evidence="6">JCM 12125</strain>
    </source>
</reference>
<dbReference type="Gene3D" id="3.90.950.10">
    <property type="match status" value="1"/>
</dbReference>